<keyword evidence="2" id="KW-1185">Reference proteome</keyword>
<gene>
    <name evidence="1" type="ORF">IW252_002381</name>
</gene>
<comment type="caution">
    <text evidence="1">The sequence shown here is derived from an EMBL/GenBank/DDBJ whole genome shotgun (WGS) entry which is preliminary data.</text>
</comment>
<reference evidence="1" key="1">
    <citation type="submission" date="2020-11" db="EMBL/GenBank/DDBJ databases">
        <title>Sequencing the genomes of 1000 actinobacteria strains.</title>
        <authorList>
            <person name="Klenk H.-P."/>
        </authorList>
    </citation>
    <scope>NUCLEOTIDE SEQUENCE</scope>
    <source>
        <strain evidence="1">DSM 26152</strain>
    </source>
</reference>
<evidence type="ECO:0000313" key="2">
    <source>
        <dbReference type="Proteomes" id="UP000625033"/>
    </source>
</evidence>
<dbReference type="AlphaFoldDB" id="A0A931DB16"/>
<organism evidence="1 2">
    <name type="scientific">Zhihengliuella flava</name>
    <dbReference type="NCBI Taxonomy" id="1285193"/>
    <lineage>
        <taxon>Bacteria</taxon>
        <taxon>Bacillati</taxon>
        <taxon>Actinomycetota</taxon>
        <taxon>Actinomycetes</taxon>
        <taxon>Micrococcales</taxon>
        <taxon>Micrococcaceae</taxon>
        <taxon>Zhihengliuella</taxon>
    </lineage>
</organism>
<protein>
    <submittedName>
        <fullName evidence="1">Uncharacterized protein</fullName>
    </submittedName>
</protein>
<name>A0A931DB16_9MICC</name>
<evidence type="ECO:0000313" key="1">
    <source>
        <dbReference type="EMBL" id="MBG6085614.1"/>
    </source>
</evidence>
<dbReference type="RefSeq" id="WP_196836781.1">
    <property type="nucleotide sequence ID" value="NZ_JADOTZ010000001.1"/>
</dbReference>
<dbReference type="EMBL" id="JADOTZ010000001">
    <property type="protein sequence ID" value="MBG6085614.1"/>
    <property type="molecule type" value="Genomic_DNA"/>
</dbReference>
<dbReference type="Proteomes" id="UP000625033">
    <property type="component" value="Unassembled WGS sequence"/>
</dbReference>
<proteinExistence type="predicted"/>
<sequence length="180" mass="19187">MRWENLFGDLEAQLNSEQTRLRQLEVQELVNYERSQTHLAGRLDAATGHRLDVVILGGERFSGVLASSGQGWLTLAAGPVEYFLLTAAIRSVTGIGARATDEGRARVGLKLALRAIARDRSPVRVFTVDGAPAATGTLDFVGTDFVQLAAHDVGDVLGARGAGQRLLLPLGSLAAIQRVT</sequence>
<accession>A0A931DB16</accession>